<keyword evidence="1" id="KW-0472">Membrane</keyword>
<keyword evidence="1" id="KW-0812">Transmembrane</keyword>
<dbReference type="InterPro" id="IPR011050">
    <property type="entry name" value="Pectin_lyase_fold/virulence"/>
</dbReference>
<accession>A0A1Y3CL81</accession>
<keyword evidence="4" id="KW-1185">Reference proteome</keyword>
<reference evidence="3 4" key="1">
    <citation type="submission" date="2017-04" db="EMBL/GenBank/DDBJ databases">
        <title>High diversity of culturable Acinetobacter species in natural soil and water ecosystems.</title>
        <authorList>
            <person name="Nemec A."/>
            <person name="Radolfova-Krizova L."/>
        </authorList>
    </citation>
    <scope>NUCLEOTIDE SEQUENCE [LARGE SCALE GENOMIC DNA]</scope>
    <source>
        <strain evidence="3 4">ANC 4999</strain>
    </source>
</reference>
<proteinExistence type="predicted"/>
<dbReference type="AlphaFoldDB" id="A0A1Y3CL81"/>
<name>A0A1Y3CL81_9GAMM</name>
<dbReference type="NCBIfam" id="TIGR03501">
    <property type="entry name" value="GlyGly_CTERM"/>
    <property type="match status" value="1"/>
</dbReference>
<feature type="chain" id="PRO_5012644068" evidence="2">
    <location>
        <begin position="22"/>
        <end position="803"/>
    </location>
</feature>
<evidence type="ECO:0000256" key="2">
    <source>
        <dbReference type="SAM" id="SignalP"/>
    </source>
</evidence>
<organism evidence="3 4">
    <name type="scientific">Acinetobacter silvestris</name>
    <dbReference type="NCBI Taxonomy" id="1977882"/>
    <lineage>
        <taxon>Bacteria</taxon>
        <taxon>Pseudomonadati</taxon>
        <taxon>Pseudomonadota</taxon>
        <taxon>Gammaproteobacteria</taxon>
        <taxon>Moraxellales</taxon>
        <taxon>Moraxellaceae</taxon>
        <taxon>Acinetobacter</taxon>
    </lineage>
</organism>
<gene>
    <name evidence="3" type="ORF">B9T28_05065</name>
</gene>
<dbReference type="RefSeq" id="WP_086202864.1">
    <property type="nucleotide sequence ID" value="NZ_NEGB01000002.1"/>
</dbReference>
<evidence type="ECO:0000313" key="4">
    <source>
        <dbReference type="Proteomes" id="UP000242765"/>
    </source>
</evidence>
<dbReference type="InterPro" id="IPR020008">
    <property type="entry name" value="GlyGly_CTERM"/>
</dbReference>
<dbReference type="NCBIfam" id="TIGR04214">
    <property type="entry name" value="CSLREA_Nterm"/>
    <property type="match status" value="1"/>
</dbReference>
<dbReference type="EMBL" id="NEGB01000002">
    <property type="protein sequence ID" value="OTG66620.1"/>
    <property type="molecule type" value="Genomic_DNA"/>
</dbReference>
<dbReference type="SUPFAM" id="SSF51126">
    <property type="entry name" value="Pectin lyase-like"/>
    <property type="match status" value="1"/>
</dbReference>
<keyword evidence="2" id="KW-0732">Signal</keyword>
<dbReference type="InterPro" id="IPR026457">
    <property type="entry name" value="CSLREA_Nterm"/>
</dbReference>
<dbReference type="Proteomes" id="UP000242765">
    <property type="component" value="Unassembled WGS sequence"/>
</dbReference>
<comment type="caution">
    <text evidence="3">The sequence shown here is derived from an EMBL/GenBank/DDBJ whole genome shotgun (WGS) entry which is preliminary data.</text>
</comment>
<feature type="transmembrane region" description="Helical" evidence="1">
    <location>
        <begin position="776"/>
        <end position="794"/>
    </location>
</feature>
<dbReference type="OrthoDB" id="6711740at2"/>
<evidence type="ECO:0000256" key="1">
    <source>
        <dbReference type="SAM" id="Phobius"/>
    </source>
</evidence>
<evidence type="ECO:0000313" key="3">
    <source>
        <dbReference type="EMBL" id="OTG66620.1"/>
    </source>
</evidence>
<feature type="signal peptide" evidence="2">
    <location>
        <begin position="1"/>
        <end position="21"/>
    </location>
</feature>
<dbReference type="STRING" id="1977882.B9T28_05065"/>
<sequence length="803" mass="87214">MKHYKKGLLTLTILSAMSLMAADDKTIYVNTFVDEDGENASKCSLREAVTAASTHKAYGGCSAGQSNASEVSVIQLEAGEYKLNKELQPNSSMIIQGKIPTDYSRTDVLTNTYPALITVQTSISGQGKVRIINTTNLNKPSITLNHLILKDGFSSTLGGALYVGGATTLSNVSILNSKAQVGGAIYLNDINSHLTISKGNYQSNDAVQGSVLAMTCNDNLIYTARNIAITGASFLKNGSSNSASVFGFCGQPTVNFATNTIADNDANLDFGSIMQFSSKNPQGTAHLSASSSLVMLSNTIVKNRAWATLLYDSFGSKVLTNNILAYNGVGKSCRYADGDVTEVKTTDLRLNSNALILASGNDQCDLPAETVKDIKESTIDLSGVDFTTVLSTLQGPTEYTAFMYMYFPKDNATKTDLVDVGATGCSLQDQRGITRVSSTNSTNENESQNSCDIGATEVLRLTAGNIGALNQSKVKLLERYQTESSRFKALIDNPQTNPEFLSYYKVQLALYDTWKTIIKDEPHYRTVFIDPFVVNLPDENVLPDGGREIKHLNVDNYGVTVKVLGVGKLNSQNQFEGNVDDHLKCEWNPELKQIVMYRLDDRITPSGDTEFCSYTLTMKSNPAKSSTAYIMANFANIEPIAKDASYTIQHGGSQSVDVNLLEYANDDGDGSTTTLVNNPNKSKFYLNEKGEELAIRIGKLPDPVSITADRTGPCPGSDLKSTCYGGKLHIQIKNTLDPFNYKFTYFVYDANGLVSNEATVYLNNSEMKSDSVRKSGGGSMGWLSLFGIVGLFGYRKYQSRKCV</sequence>
<protein>
    <submittedName>
        <fullName evidence="3">GlyGly-CTERM sorting domain-containing protein</fullName>
    </submittedName>
</protein>
<keyword evidence="1" id="KW-1133">Transmembrane helix</keyword>